<name>A0A3M0YYK7_9BACT</name>
<dbReference type="InterPro" id="IPR003959">
    <property type="entry name" value="ATPase_AAA_core"/>
</dbReference>
<evidence type="ECO:0000313" key="2">
    <source>
        <dbReference type="EMBL" id="RMD77230.1"/>
    </source>
</evidence>
<evidence type="ECO:0000259" key="1">
    <source>
        <dbReference type="SMART" id="SM00382"/>
    </source>
</evidence>
<sequence>MHLCDIYTFSMSKYSPEIRNLVSKIVLTKHLPGGLRQKCISMISRLIKVEQAGKFSEEFESISQYIDWVCSIPWNVYSDEQIELDQARSILDKYNYGLEQVKQRVLEYLAVLKLKNFKADTNRGSSDDIVERMRTRRGNSSNAPVLCFVGIQGVGKTSIAKAIAIALRREFIRIALGGLGSITEIRGLNRGEPNSEPGQIIKSLVRAKTMNPVILLDEIDKVSSDSGLRADVMAALLEILDPEQNSSFMDKYIDYPVDLSRVIFITTANNLGGISAALLDRLEVIRFGSYSDNEKIIIAKNYLLPKVLEAAGLSPEVLSFEEDVWPLVIRPLGFDAGVRQLERTLMDLARKTALRIVQGQGKKFVITKDNFRQFIPEDIGVYS</sequence>
<dbReference type="GO" id="GO:0004176">
    <property type="term" value="F:ATP-dependent peptidase activity"/>
    <property type="evidence" value="ECO:0007669"/>
    <property type="project" value="InterPro"/>
</dbReference>
<proteinExistence type="predicted"/>
<dbReference type="SUPFAM" id="SSF52540">
    <property type="entry name" value="P-loop containing nucleoside triphosphate hydrolases"/>
    <property type="match status" value="1"/>
</dbReference>
<comment type="caution">
    <text evidence="2">The sequence shown here is derived from an EMBL/GenBank/DDBJ whole genome shotgun (WGS) entry which is preliminary data.</text>
</comment>
<gene>
    <name evidence="2" type="ORF">D6810_01575</name>
</gene>
<dbReference type="Gene3D" id="3.40.50.300">
    <property type="entry name" value="P-loop containing nucleotide triphosphate hydrolases"/>
    <property type="match status" value="1"/>
</dbReference>
<dbReference type="PANTHER" id="PTHR43718:SF2">
    <property type="entry name" value="LON PROTEASE HOMOLOG, MITOCHONDRIAL"/>
    <property type="match status" value="1"/>
</dbReference>
<dbReference type="EMBL" id="RFKV01000054">
    <property type="protein sequence ID" value="RMD77230.1"/>
    <property type="molecule type" value="Genomic_DNA"/>
</dbReference>
<reference evidence="2 3" key="1">
    <citation type="submission" date="2018-10" db="EMBL/GenBank/DDBJ databases">
        <title>Thermophilic Lithotrophy and Phototrophy in an Intertidal, Iron-rich, Geothermal Spring.</title>
        <authorList>
            <person name="Ward L.M."/>
            <person name="Idei A."/>
            <person name="Nakagawa M."/>
            <person name="Ueno Y."/>
            <person name="Fischer W."/>
            <person name="Mcglynn S.E."/>
        </authorList>
    </citation>
    <scope>NUCLEOTIDE SEQUENCE [LARGE SCALE GENOMIC DNA]</scope>
    <source>
        <strain evidence="2">J137</strain>
    </source>
</reference>
<dbReference type="Pfam" id="PF00004">
    <property type="entry name" value="AAA"/>
    <property type="match status" value="1"/>
</dbReference>
<dbReference type="InterPro" id="IPR003593">
    <property type="entry name" value="AAA+_ATPase"/>
</dbReference>
<dbReference type="InterPro" id="IPR027417">
    <property type="entry name" value="P-loop_NTPase"/>
</dbReference>
<dbReference type="GO" id="GO:0006515">
    <property type="term" value="P:protein quality control for misfolded or incompletely synthesized proteins"/>
    <property type="evidence" value="ECO:0007669"/>
    <property type="project" value="TreeGrafter"/>
</dbReference>
<dbReference type="GO" id="GO:0016887">
    <property type="term" value="F:ATP hydrolysis activity"/>
    <property type="evidence" value="ECO:0007669"/>
    <property type="project" value="InterPro"/>
</dbReference>
<dbReference type="AlphaFoldDB" id="A0A3M0YYK7"/>
<dbReference type="Gene3D" id="1.10.8.60">
    <property type="match status" value="1"/>
</dbReference>
<dbReference type="SMART" id="SM00382">
    <property type="entry name" value="AAA"/>
    <property type="match status" value="1"/>
</dbReference>
<dbReference type="Proteomes" id="UP000269410">
    <property type="component" value="Unassembled WGS sequence"/>
</dbReference>
<protein>
    <submittedName>
        <fullName evidence="2">AAA family ATPase</fullName>
    </submittedName>
</protein>
<dbReference type="GO" id="GO:0005524">
    <property type="term" value="F:ATP binding"/>
    <property type="evidence" value="ECO:0007669"/>
    <property type="project" value="InterPro"/>
</dbReference>
<evidence type="ECO:0000313" key="3">
    <source>
        <dbReference type="Proteomes" id="UP000269410"/>
    </source>
</evidence>
<dbReference type="InterPro" id="IPR054594">
    <property type="entry name" value="Lon_lid"/>
</dbReference>
<dbReference type="Pfam" id="PF22667">
    <property type="entry name" value="Lon_lid"/>
    <property type="match status" value="1"/>
</dbReference>
<dbReference type="PANTHER" id="PTHR43718">
    <property type="entry name" value="LON PROTEASE"/>
    <property type="match status" value="1"/>
</dbReference>
<organism evidence="2 3">
    <name type="scientific">Candidatus Dojkabacteria bacterium</name>
    <dbReference type="NCBI Taxonomy" id="2099670"/>
    <lineage>
        <taxon>Bacteria</taxon>
        <taxon>Candidatus Dojkabacteria</taxon>
    </lineage>
</organism>
<feature type="domain" description="AAA+ ATPase" evidence="1">
    <location>
        <begin position="142"/>
        <end position="289"/>
    </location>
</feature>
<dbReference type="GO" id="GO:0004252">
    <property type="term" value="F:serine-type endopeptidase activity"/>
    <property type="evidence" value="ECO:0007669"/>
    <property type="project" value="InterPro"/>
</dbReference>
<accession>A0A3M0YYK7</accession>
<dbReference type="InterPro" id="IPR027065">
    <property type="entry name" value="Lon_Prtase"/>
</dbReference>